<reference evidence="3 4" key="1">
    <citation type="submission" date="2020-06" db="EMBL/GenBank/DDBJ databases">
        <title>Mogibacterium timidum strain W9173 genomic sequence.</title>
        <authorList>
            <person name="Wade W.G."/>
            <person name="Johnston C.D."/>
            <person name="Chen T."/>
            <person name="Dewhirst F.E."/>
        </authorList>
    </citation>
    <scope>NUCLEOTIDE SEQUENCE [LARGE SCALE GENOMIC DNA]</scope>
    <source>
        <strain evidence="3 4">W9173</strain>
    </source>
</reference>
<evidence type="ECO:0000313" key="4">
    <source>
        <dbReference type="Proteomes" id="UP000526307"/>
    </source>
</evidence>
<dbReference type="GO" id="GO:0016787">
    <property type="term" value="F:hydrolase activity"/>
    <property type="evidence" value="ECO:0007669"/>
    <property type="project" value="UniProtKB-KW"/>
</dbReference>
<keyword evidence="4" id="KW-1185">Reference proteome</keyword>
<dbReference type="InterPro" id="IPR013094">
    <property type="entry name" value="AB_hydrolase_3"/>
</dbReference>
<name>A0A7Y9B0U9_9FIRM</name>
<dbReference type="EMBL" id="JABXYR010000001">
    <property type="protein sequence ID" value="NWO23255.1"/>
    <property type="molecule type" value="Genomic_DNA"/>
</dbReference>
<dbReference type="RefSeq" id="WP_178978412.1">
    <property type="nucleotide sequence ID" value="NZ_CALIBD010000058.1"/>
</dbReference>
<dbReference type="InterPro" id="IPR029058">
    <property type="entry name" value="AB_hydrolase_fold"/>
</dbReference>
<dbReference type="AlphaFoldDB" id="A0A7Y9B0U9"/>
<proteinExistence type="predicted"/>
<dbReference type="SUPFAM" id="SSF53474">
    <property type="entry name" value="alpha/beta-Hydrolases"/>
    <property type="match status" value="1"/>
</dbReference>
<dbReference type="Pfam" id="PF07859">
    <property type="entry name" value="Abhydrolase_3"/>
    <property type="match status" value="1"/>
</dbReference>
<dbReference type="PANTHER" id="PTHR48081:SF8">
    <property type="entry name" value="ALPHA_BETA HYDROLASE FOLD-3 DOMAIN-CONTAINING PROTEIN-RELATED"/>
    <property type="match status" value="1"/>
</dbReference>
<organism evidence="3 4">
    <name type="scientific">Mogibacterium timidum</name>
    <dbReference type="NCBI Taxonomy" id="35519"/>
    <lineage>
        <taxon>Bacteria</taxon>
        <taxon>Bacillati</taxon>
        <taxon>Bacillota</taxon>
        <taxon>Clostridia</taxon>
        <taxon>Peptostreptococcales</taxon>
        <taxon>Anaerovoracaceae</taxon>
        <taxon>Mogibacterium</taxon>
    </lineage>
</organism>
<evidence type="ECO:0000313" key="3">
    <source>
        <dbReference type="EMBL" id="NWO23255.1"/>
    </source>
</evidence>
<keyword evidence="1 3" id="KW-0378">Hydrolase</keyword>
<protein>
    <submittedName>
        <fullName evidence="3">Alpha/beta hydrolase</fullName>
    </submittedName>
</protein>
<comment type="caution">
    <text evidence="3">The sequence shown here is derived from an EMBL/GenBank/DDBJ whole genome shotgun (WGS) entry which is preliminary data.</text>
</comment>
<evidence type="ECO:0000256" key="1">
    <source>
        <dbReference type="ARBA" id="ARBA00022801"/>
    </source>
</evidence>
<sequence length="313" mass="35734">MISIRYRLTEFMFRHFVKPMMKNAATEPEKFFEKQLKRQQSVLPLKKLHRKYNFEEREANGTVYYAISPEGSLANGVVLYFFGGGYFMPGNAGDFEFAQEMANETNADVWLVWYPLFPKASALEIVEAGVNVYREALRAFKPTDITFFGLSSGASLAQNICIHIVDKNLNLPMPDKLILHSPAFRIPPTEKQKERMAQLDKLDCVVPVDYISENKAMDIVNFTGAEYMKSNVDFSWKGLPDIYVIFGSHEVLLAELDEAKQKAASENVVMRAYIGEGMMHTWAAAGFLPESRHVRSKIYSIIRQDSELKWENA</sequence>
<dbReference type="InterPro" id="IPR050300">
    <property type="entry name" value="GDXG_lipolytic_enzyme"/>
</dbReference>
<evidence type="ECO:0000259" key="2">
    <source>
        <dbReference type="Pfam" id="PF07859"/>
    </source>
</evidence>
<dbReference type="PANTHER" id="PTHR48081">
    <property type="entry name" value="AB HYDROLASE SUPERFAMILY PROTEIN C4A8.06C"/>
    <property type="match status" value="1"/>
</dbReference>
<gene>
    <name evidence="3" type="ORF">HW270_04060</name>
</gene>
<dbReference type="Proteomes" id="UP000526307">
    <property type="component" value="Unassembled WGS sequence"/>
</dbReference>
<accession>A0A7Y9B0U9</accession>
<feature type="domain" description="Alpha/beta hydrolase fold-3" evidence="2">
    <location>
        <begin position="78"/>
        <end position="283"/>
    </location>
</feature>
<dbReference type="Gene3D" id="3.40.50.1820">
    <property type="entry name" value="alpha/beta hydrolase"/>
    <property type="match status" value="1"/>
</dbReference>